<comment type="subunit">
    <text evidence="3">Homotetramer.</text>
</comment>
<name>A0A833CPD0_9HYPH</name>
<feature type="region of interest" description="Disordered" evidence="5">
    <location>
        <begin position="114"/>
        <end position="172"/>
    </location>
</feature>
<sequence length="172" mass="19013">MAGINKTILVGRVGQDPEVRRFNSGDQVAEFSLATSKEWRDKNTGERKSKTTWHKIKVLNNSLIENVIRPYVNKGSLIGIEGELDNEEWEKDGQKRQATKVVVGAFGGSLYLLGSKDDNGGDRNSRGRDDDRGSRSSGRYSNDDRGQSSGGYGGGFSRDLDDEIPFAPEWRG</sequence>
<dbReference type="AlphaFoldDB" id="A0A833CPD0"/>
<evidence type="ECO:0000256" key="3">
    <source>
        <dbReference type="HAMAP-Rule" id="MF_00984"/>
    </source>
</evidence>
<dbReference type="GO" id="GO:0006310">
    <property type="term" value="P:DNA recombination"/>
    <property type="evidence" value="ECO:0007669"/>
    <property type="project" value="UniProtKB-KW"/>
</dbReference>
<keyword evidence="2" id="KW-0233">DNA recombination</keyword>
<keyword evidence="1 3" id="KW-0238">DNA-binding</keyword>
<dbReference type="PANTHER" id="PTHR10302">
    <property type="entry name" value="SINGLE-STRANDED DNA-BINDING PROTEIN"/>
    <property type="match status" value="1"/>
</dbReference>
<reference evidence="6 7" key="1">
    <citation type="submission" date="2019-09" db="EMBL/GenBank/DDBJ databases">
        <title>Taxonomic organization of the family Brucellaceae based on a phylogenomic approach.</title>
        <authorList>
            <person name="Leclercq S."/>
            <person name="Cloeckaert A."/>
            <person name="Zygmunt M.S."/>
        </authorList>
    </citation>
    <scope>NUCLEOTIDE SEQUENCE [LARGE SCALE GENOMIC DNA]</scope>
    <source>
        <strain evidence="6 7">LMG 18957</strain>
    </source>
</reference>
<dbReference type="GO" id="GO:0009295">
    <property type="term" value="C:nucleoid"/>
    <property type="evidence" value="ECO:0007669"/>
    <property type="project" value="TreeGrafter"/>
</dbReference>
<organism evidence="6 7">
    <name type="scientific">Brucella tritici</name>
    <dbReference type="NCBI Taxonomy" id="94626"/>
    <lineage>
        <taxon>Bacteria</taxon>
        <taxon>Pseudomonadati</taxon>
        <taxon>Pseudomonadota</taxon>
        <taxon>Alphaproteobacteria</taxon>
        <taxon>Hyphomicrobiales</taxon>
        <taxon>Brucellaceae</taxon>
        <taxon>Brucella/Ochrobactrum group</taxon>
        <taxon>Brucella</taxon>
    </lineage>
</organism>
<protein>
    <recommendedName>
        <fullName evidence="3 4">Single-stranded DNA-binding protein</fullName>
        <shortName evidence="3">SSB</shortName>
    </recommendedName>
</protein>
<dbReference type="InterPro" id="IPR012340">
    <property type="entry name" value="NA-bd_OB-fold"/>
</dbReference>
<dbReference type="NCBIfam" id="TIGR00621">
    <property type="entry name" value="ssb"/>
    <property type="match status" value="1"/>
</dbReference>
<dbReference type="PROSITE" id="PS50935">
    <property type="entry name" value="SSB"/>
    <property type="match status" value="1"/>
</dbReference>
<dbReference type="CDD" id="cd04496">
    <property type="entry name" value="SSB_OBF"/>
    <property type="match status" value="1"/>
</dbReference>
<dbReference type="PANTHER" id="PTHR10302:SF0">
    <property type="entry name" value="SINGLE-STRANDED DNA-BINDING PROTEIN, MITOCHONDRIAL"/>
    <property type="match status" value="1"/>
</dbReference>
<gene>
    <name evidence="6" type="primary">ssb</name>
    <name evidence="6" type="ORF">F9K91_02105</name>
</gene>
<evidence type="ECO:0000256" key="5">
    <source>
        <dbReference type="SAM" id="MobiDB-lite"/>
    </source>
</evidence>
<feature type="compositionally biased region" description="Basic and acidic residues" evidence="5">
    <location>
        <begin position="115"/>
        <end position="134"/>
    </location>
</feature>
<evidence type="ECO:0000313" key="7">
    <source>
        <dbReference type="Proteomes" id="UP000430843"/>
    </source>
</evidence>
<evidence type="ECO:0000313" key="6">
    <source>
        <dbReference type="EMBL" id="KAB2666753.1"/>
    </source>
</evidence>
<dbReference type="GO" id="GO:0003697">
    <property type="term" value="F:single-stranded DNA binding"/>
    <property type="evidence" value="ECO:0007669"/>
    <property type="project" value="UniProtKB-UniRule"/>
</dbReference>
<dbReference type="RefSeq" id="WP_151677068.1">
    <property type="nucleotide sequence ID" value="NZ_WBWA01000002.1"/>
</dbReference>
<dbReference type="Pfam" id="PF00436">
    <property type="entry name" value="SSB"/>
    <property type="match status" value="1"/>
</dbReference>
<dbReference type="InterPro" id="IPR011344">
    <property type="entry name" value="ssDNA-bd"/>
</dbReference>
<keyword evidence="7" id="KW-1185">Reference proteome</keyword>
<evidence type="ECO:0000256" key="4">
    <source>
        <dbReference type="RuleBase" id="RU000524"/>
    </source>
</evidence>
<comment type="caution">
    <text evidence="6">The sequence shown here is derived from an EMBL/GenBank/DDBJ whole genome shotgun (WGS) entry which is preliminary data.</text>
</comment>
<proteinExistence type="inferred from homology"/>
<dbReference type="SUPFAM" id="SSF50249">
    <property type="entry name" value="Nucleic acid-binding proteins"/>
    <property type="match status" value="1"/>
</dbReference>
<dbReference type="GO" id="GO:0006260">
    <property type="term" value="P:DNA replication"/>
    <property type="evidence" value="ECO:0007669"/>
    <property type="project" value="InterPro"/>
</dbReference>
<dbReference type="InterPro" id="IPR000424">
    <property type="entry name" value="Primosome_PriB/ssb"/>
</dbReference>
<dbReference type="EMBL" id="WBWA01000002">
    <property type="protein sequence ID" value="KAB2666753.1"/>
    <property type="molecule type" value="Genomic_DNA"/>
</dbReference>
<comment type="caution">
    <text evidence="3">Lacks conserved residue(s) required for the propagation of feature annotation.</text>
</comment>
<evidence type="ECO:0000256" key="2">
    <source>
        <dbReference type="ARBA" id="ARBA00023172"/>
    </source>
</evidence>
<evidence type="ECO:0000256" key="1">
    <source>
        <dbReference type="ARBA" id="ARBA00023125"/>
    </source>
</evidence>
<dbReference type="HAMAP" id="MF_00984">
    <property type="entry name" value="SSB"/>
    <property type="match status" value="1"/>
</dbReference>
<dbReference type="Gene3D" id="2.40.50.140">
    <property type="entry name" value="Nucleic acid-binding proteins"/>
    <property type="match status" value="1"/>
</dbReference>
<accession>A0A833CPD0</accession>
<dbReference type="Proteomes" id="UP000430843">
    <property type="component" value="Unassembled WGS sequence"/>
</dbReference>